<dbReference type="AlphaFoldDB" id="M2MYG5"/>
<dbReference type="RefSeq" id="XP_007681463.1">
    <property type="nucleotide sequence ID" value="XM_007683273.1"/>
</dbReference>
<evidence type="ECO:0000313" key="3">
    <source>
        <dbReference type="Proteomes" id="UP000011761"/>
    </source>
</evidence>
<protein>
    <recommendedName>
        <fullName evidence="1">Ubiquitin-like domain-containing protein</fullName>
    </recommendedName>
</protein>
<organism evidence="2 3">
    <name type="scientific">Baudoinia panamericana (strain UAMH 10762)</name>
    <name type="common">Angels' share fungus</name>
    <name type="synonym">Baudoinia compniacensis (strain UAMH 10762)</name>
    <dbReference type="NCBI Taxonomy" id="717646"/>
    <lineage>
        <taxon>Eukaryota</taxon>
        <taxon>Fungi</taxon>
        <taxon>Dikarya</taxon>
        <taxon>Ascomycota</taxon>
        <taxon>Pezizomycotina</taxon>
        <taxon>Dothideomycetes</taxon>
        <taxon>Dothideomycetidae</taxon>
        <taxon>Mycosphaerellales</taxon>
        <taxon>Teratosphaeriaceae</taxon>
        <taxon>Baudoinia</taxon>
    </lineage>
</organism>
<dbReference type="STRING" id="717646.M2MYG5"/>
<feature type="non-terminal residue" evidence="2">
    <location>
        <position position="68"/>
    </location>
</feature>
<gene>
    <name evidence="2" type="ORF">BAUCODRAFT_57245</name>
</gene>
<evidence type="ECO:0000313" key="2">
    <source>
        <dbReference type="EMBL" id="EMC91340.1"/>
    </source>
</evidence>
<dbReference type="eggNOG" id="ENOG502RZ22">
    <property type="taxonomic scope" value="Eukaryota"/>
</dbReference>
<keyword evidence="3" id="KW-1185">Reference proteome</keyword>
<dbReference type="Pfam" id="PF22893">
    <property type="entry name" value="ULD_2"/>
    <property type="match status" value="1"/>
</dbReference>
<feature type="non-terminal residue" evidence="2">
    <location>
        <position position="1"/>
    </location>
</feature>
<sequence>IVFKDAIGRKFSFPYHLCKTSKGIESLIMQAFLHIEELGERVHRRQYDLKGPDGEVILPQVWEIYLQP</sequence>
<dbReference type="HOGENOM" id="CLU_2801142_0_0_1"/>
<dbReference type="InterPro" id="IPR054464">
    <property type="entry name" value="ULD_fung"/>
</dbReference>
<dbReference type="EMBL" id="KB445564">
    <property type="protein sequence ID" value="EMC91340.1"/>
    <property type="molecule type" value="Genomic_DNA"/>
</dbReference>
<dbReference type="OrthoDB" id="3045089at2759"/>
<dbReference type="OMA" id="WAICKTW"/>
<dbReference type="Proteomes" id="UP000011761">
    <property type="component" value="Unassembled WGS sequence"/>
</dbReference>
<accession>M2MYG5</accession>
<dbReference type="KEGG" id="bcom:BAUCODRAFT_57245"/>
<name>M2MYG5_BAUPA</name>
<dbReference type="GeneID" id="19115651"/>
<evidence type="ECO:0000259" key="1">
    <source>
        <dbReference type="Pfam" id="PF22893"/>
    </source>
</evidence>
<feature type="domain" description="Ubiquitin-like" evidence="1">
    <location>
        <begin position="1"/>
        <end position="68"/>
    </location>
</feature>
<reference evidence="2 3" key="1">
    <citation type="journal article" date="2012" name="PLoS Pathog.">
        <title>Diverse lifestyles and strategies of plant pathogenesis encoded in the genomes of eighteen Dothideomycetes fungi.</title>
        <authorList>
            <person name="Ohm R.A."/>
            <person name="Feau N."/>
            <person name="Henrissat B."/>
            <person name="Schoch C.L."/>
            <person name="Horwitz B.A."/>
            <person name="Barry K.W."/>
            <person name="Condon B.J."/>
            <person name="Copeland A.C."/>
            <person name="Dhillon B."/>
            <person name="Glaser F."/>
            <person name="Hesse C.N."/>
            <person name="Kosti I."/>
            <person name="LaButti K."/>
            <person name="Lindquist E.A."/>
            <person name="Lucas S."/>
            <person name="Salamov A.A."/>
            <person name="Bradshaw R.E."/>
            <person name="Ciuffetti L."/>
            <person name="Hamelin R.C."/>
            <person name="Kema G.H.J."/>
            <person name="Lawrence C."/>
            <person name="Scott J.A."/>
            <person name="Spatafora J.W."/>
            <person name="Turgeon B.G."/>
            <person name="de Wit P.J.G.M."/>
            <person name="Zhong S."/>
            <person name="Goodwin S.B."/>
            <person name="Grigoriev I.V."/>
        </authorList>
    </citation>
    <scope>NUCLEOTIDE SEQUENCE [LARGE SCALE GENOMIC DNA]</scope>
    <source>
        <strain evidence="2 3">UAMH 10762</strain>
    </source>
</reference>
<proteinExistence type="predicted"/>